<dbReference type="OrthoDB" id="5822755at2"/>
<evidence type="ECO:0000313" key="2">
    <source>
        <dbReference type="EMBL" id="PSV00027.1"/>
    </source>
</evidence>
<reference evidence="4 5" key="1">
    <citation type="submission" date="2018-01" db="EMBL/GenBank/DDBJ databases">
        <title>Whole genome sequencing of Histamine producing bacteria.</title>
        <authorList>
            <person name="Butler K."/>
        </authorList>
    </citation>
    <scope>NUCLEOTIDE SEQUENCE [LARGE SCALE GENOMIC DNA]</scope>
    <source>
        <strain evidence="3 4">A1-4</strain>
        <strain evidence="2 5">FS-7.2</strain>
    </source>
</reference>
<proteinExistence type="predicted"/>
<sequence length="80" mass="8403">MKKSLQTIVMAIILSTSYSVAAADGNFTGNVSLKAPQAHATNAQRYVQDGIAGDHNSSIVFTQKTSQLTFAEKLASASAK</sequence>
<accession>A0A2T3QZU2</accession>
<evidence type="ECO:0000256" key="1">
    <source>
        <dbReference type="SAM" id="SignalP"/>
    </source>
</evidence>
<name>A0A2T3QZU2_9GAMM</name>
<organism evidence="3 4">
    <name type="scientific">Photobacterium kishitanii</name>
    <dbReference type="NCBI Taxonomy" id="318456"/>
    <lineage>
        <taxon>Bacteria</taxon>
        <taxon>Pseudomonadati</taxon>
        <taxon>Pseudomonadota</taxon>
        <taxon>Gammaproteobacteria</taxon>
        <taxon>Vibrionales</taxon>
        <taxon>Vibrionaceae</taxon>
        <taxon>Photobacterium</taxon>
    </lineage>
</organism>
<evidence type="ECO:0000313" key="5">
    <source>
        <dbReference type="Proteomes" id="UP000241426"/>
    </source>
</evidence>
<evidence type="ECO:0000313" key="3">
    <source>
        <dbReference type="EMBL" id="PSX46324.1"/>
    </source>
</evidence>
<evidence type="ECO:0000313" key="4">
    <source>
        <dbReference type="Proteomes" id="UP000240728"/>
    </source>
</evidence>
<keyword evidence="1" id="KW-0732">Signal</keyword>
<feature type="signal peptide" evidence="1">
    <location>
        <begin position="1"/>
        <end position="22"/>
    </location>
</feature>
<dbReference type="AlphaFoldDB" id="A0A2T3QZU2"/>
<keyword evidence="4" id="KW-1185">Reference proteome</keyword>
<comment type="caution">
    <text evidence="3">The sequence shown here is derived from an EMBL/GenBank/DDBJ whole genome shotgun (WGS) entry which is preliminary data.</text>
</comment>
<dbReference type="RefSeq" id="WP_036790772.1">
    <property type="nucleotide sequence ID" value="NZ_JAUZMX010000002.1"/>
</dbReference>
<protein>
    <submittedName>
        <fullName evidence="3">Uncharacterized protein</fullName>
    </submittedName>
</protein>
<gene>
    <name evidence="3" type="ORF">C0W53_05185</name>
    <name evidence="2" type="ORF">C9J27_07230</name>
</gene>
<dbReference type="EMBL" id="PYOZ01000002">
    <property type="protein sequence ID" value="PSX46324.1"/>
    <property type="molecule type" value="Genomic_DNA"/>
</dbReference>
<feature type="chain" id="PRO_5044580623" evidence="1">
    <location>
        <begin position="23"/>
        <end position="80"/>
    </location>
</feature>
<dbReference type="Proteomes" id="UP000240728">
    <property type="component" value="Unassembled WGS sequence"/>
</dbReference>
<accession>A0A0B7JD92</accession>
<dbReference type="Proteomes" id="UP000241426">
    <property type="component" value="Unassembled WGS sequence"/>
</dbReference>
<dbReference type="GeneID" id="29946469"/>
<dbReference type="EMBL" id="PYNF01000004">
    <property type="protein sequence ID" value="PSV00027.1"/>
    <property type="molecule type" value="Genomic_DNA"/>
</dbReference>